<proteinExistence type="predicted"/>
<dbReference type="Proteomes" id="UP001500864">
    <property type="component" value="Unassembled WGS sequence"/>
</dbReference>
<evidence type="ECO:0000313" key="1">
    <source>
        <dbReference type="EMBL" id="GAA5110301.1"/>
    </source>
</evidence>
<organism evidence="1 2">
    <name type="scientific">Bartonella jaculi</name>
    <dbReference type="NCBI Taxonomy" id="686226"/>
    <lineage>
        <taxon>Bacteria</taxon>
        <taxon>Pseudomonadati</taxon>
        <taxon>Pseudomonadota</taxon>
        <taxon>Alphaproteobacteria</taxon>
        <taxon>Hyphomicrobiales</taxon>
        <taxon>Bartonellaceae</taxon>
        <taxon>Bartonella</taxon>
    </lineage>
</organism>
<reference evidence="2" key="1">
    <citation type="journal article" date="2019" name="Int. J. Syst. Evol. Microbiol.">
        <title>The Global Catalogue of Microorganisms (GCM) 10K type strain sequencing project: providing services to taxonomists for standard genome sequencing and annotation.</title>
        <authorList>
            <consortium name="The Broad Institute Genomics Platform"/>
            <consortium name="The Broad Institute Genome Sequencing Center for Infectious Disease"/>
            <person name="Wu L."/>
            <person name="Ma J."/>
        </authorList>
    </citation>
    <scope>NUCLEOTIDE SEQUENCE [LARGE SCALE GENOMIC DNA]</scope>
    <source>
        <strain evidence="2">JCM 17712</strain>
    </source>
</reference>
<sequence length="79" mass="8799">MSRTAFSKVLNGKAAISTLALRLEMAGVNANHVLGETCKNYNLAQALRYNQPKIYLFRSLMFVPLPYCGRVSYGLMALK</sequence>
<evidence type="ECO:0008006" key="3">
    <source>
        <dbReference type="Google" id="ProtNLM"/>
    </source>
</evidence>
<accession>A0ABP9NB65</accession>
<dbReference type="RefSeq" id="WP_425548196.1">
    <property type="nucleotide sequence ID" value="NZ_BAABIZ010000021.1"/>
</dbReference>
<keyword evidence="2" id="KW-1185">Reference proteome</keyword>
<comment type="caution">
    <text evidence="1">The sequence shown here is derived from an EMBL/GenBank/DDBJ whole genome shotgun (WGS) entry which is preliminary data.</text>
</comment>
<name>A0ABP9NB65_9HYPH</name>
<gene>
    <name evidence="1" type="ORF">GCM10023261_13930</name>
</gene>
<protein>
    <recommendedName>
        <fullName evidence="3">HTH cro/C1-type domain-containing protein</fullName>
    </recommendedName>
</protein>
<dbReference type="EMBL" id="BAABIZ010000021">
    <property type="protein sequence ID" value="GAA5110301.1"/>
    <property type="molecule type" value="Genomic_DNA"/>
</dbReference>
<evidence type="ECO:0000313" key="2">
    <source>
        <dbReference type="Proteomes" id="UP001500864"/>
    </source>
</evidence>